<accession>A0A835H6E1</accession>
<keyword evidence="3" id="KW-1185">Reference proteome</keyword>
<reference evidence="2 3" key="1">
    <citation type="submission" date="2020-10" db="EMBL/GenBank/DDBJ databases">
        <title>The Coptis chinensis genome and diversification of protoberbering-type alkaloids.</title>
        <authorList>
            <person name="Wang B."/>
            <person name="Shu S."/>
            <person name="Song C."/>
            <person name="Liu Y."/>
        </authorList>
    </citation>
    <scope>NUCLEOTIDE SEQUENCE [LARGE SCALE GENOMIC DNA]</scope>
    <source>
        <strain evidence="2">HL-2020</strain>
        <tissue evidence="2">Leaf</tissue>
    </source>
</reference>
<dbReference type="GO" id="GO:0003735">
    <property type="term" value="F:structural constituent of ribosome"/>
    <property type="evidence" value="ECO:0007669"/>
    <property type="project" value="InterPro"/>
</dbReference>
<proteinExistence type="predicted"/>
<sequence length="101" mass="11254">MDFVPEESAIKVETIEVDKETMDMHAALGMGDLEGVSRQAEPERNAPFVGGYGGGREKKKDAGDWAFTKEEDAVGLTKWNEFPPMRAKYLCKSSSLVRRDL</sequence>
<dbReference type="Pfam" id="PF00833">
    <property type="entry name" value="Ribosomal_S17e"/>
    <property type="match status" value="1"/>
</dbReference>
<evidence type="ECO:0000313" key="3">
    <source>
        <dbReference type="Proteomes" id="UP000631114"/>
    </source>
</evidence>
<comment type="caution">
    <text evidence="2">The sequence shown here is derived from an EMBL/GenBank/DDBJ whole genome shotgun (WGS) entry which is preliminary data.</text>
</comment>
<dbReference type="GO" id="GO:0006412">
    <property type="term" value="P:translation"/>
    <property type="evidence" value="ECO:0007669"/>
    <property type="project" value="InterPro"/>
</dbReference>
<dbReference type="InterPro" id="IPR001210">
    <property type="entry name" value="Ribosomal_eS17"/>
</dbReference>
<name>A0A835H6E1_9MAGN</name>
<dbReference type="Proteomes" id="UP000631114">
    <property type="component" value="Unassembled WGS sequence"/>
</dbReference>
<evidence type="ECO:0000256" key="1">
    <source>
        <dbReference type="SAM" id="MobiDB-lite"/>
    </source>
</evidence>
<dbReference type="OrthoDB" id="1736058at2759"/>
<dbReference type="EMBL" id="JADFTS010000008">
    <property type="protein sequence ID" value="KAF9591433.1"/>
    <property type="molecule type" value="Genomic_DNA"/>
</dbReference>
<gene>
    <name evidence="2" type="ORF">IFM89_004131</name>
</gene>
<feature type="region of interest" description="Disordered" evidence="1">
    <location>
        <begin position="34"/>
        <end position="61"/>
    </location>
</feature>
<dbReference type="GO" id="GO:0005840">
    <property type="term" value="C:ribosome"/>
    <property type="evidence" value="ECO:0007669"/>
    <property type="project" value="InterPro"/>
</dbReference>
<dbReference type="AlphaFoldDB" id="A0A835H6E1"/>
<organism evidence="2 3">
    <name type="scientific">Coptis chinensis</name>
    <dbReference type="NCBI Taxonomy" id="261450"/>
    <lineage>
        <taxon>Eukaryota</taxon>
        <taxon>Viridiplantae</taxon>
        <taxon>Streptophyta</taxon>
        <taxon>Embryophyta</taxon>
        <taxon>Tracheophyta</taxon>
        <taxon>Spermatophyta</taxon>
        <taxon>Magnoliopsida</taxon>
        <taxon>Ranunculales</taxon>
        <taxon>Ranunculaceae</taxon>
        <taxon>Coptidoideae</taxon>
        <taxon>Coptis</taxon>
    </lineage>
</organism>
<protein>
    <submittedName>
        <fullName evidence="2">Uncharacterized protein</fullName>
    </submittedName>
</protein>
<evidence type="ECO:0000313" key="2">
    <source>
        <dbReference type="EMBL" id="KAF9591433.1"/>
    </source>
</evidence>